<feature type="domain" description="HipA-like C-terminal" evidence="4">
    <location>
        <begin position="54"/>
        <end position="288"/>
    </location>
</feature>
<dbReference type="EMBL" id="VMRX01000001">
    <property type="protein sequence ID" value="TVT36122.1"/>
    <property type="molecule type" value="Genomic_DNA"/>
</dbReference>
<sequence>MNCLICLKSLPESARIQYHGACLGQLFGTRKVNLALAESRKDLVTAIPRKTHGFSISGVQMKAQLAIEAGKLKLVDSNGQFIMKPSPEEYPYVAENEHATLTLMRRVGFPVPPCGLISLKDDHLVFVIRRYDRDVESGARIHQEDAMQALGISNADSSRKYTAASYQEVIELVIEHGGMAVAMELLERLVFSYLVGNDDHHLKNISFFHEPVFKLTPCYDVLASSLYSSKAENPMALKVLKDGEPEYYRTMGNGYYAGSDFVELGVKAGLIGKVVKNRIQGLARKVQKTAPAIIEASFMPEDMKSRYQSLVSERLRFVSLLEPGPE</sequence>
<dbReference type="PANTHER" id="PTHR37419">
    <property type="entry name" value="SERINE/THREONINE-PROTEIN KINASE TOXIN HIPA"/>
    <property type="match status" value="1"/>
</dbReference>
<dbReference type="InterPro" id="IPR052028">
    <property type="entry name" value="HipA_Ser/Thr_kinase"/>
</dbReference>
<name>A0A558BI00_9GAMM</name>
<proteinExistence type="inferred from homology"/>
<dbReference type="GO" id="GO:0004674">
    <property type="term" value="F:protein serine/threonine kinase activity"/>
    <property type="evidence" value="ECO:0007669"/>
    <property type="project" value="TreeGrafter"/>
</dbReference>
<gene>
    <name evidence="5" type="ORF">FHK81_00135</name>
</gene>
<accession>A0A558BI00</accession>
<evidence type="ECO:0000256" key="1">
    <source>
        <dbReference type="ARBA" id="ARBA00010164"/>
    </source>
</evidence>
<evidence type="ECO:0000256" key="3">
    <source>
        <dbReference type="ARBA" id="ARBA00022777"/>
    </source>
</evidence>
<dbReference type="GO" id="GO:0005829">
    <property type="term" value="C:cytosol"/>
    <property type="evidence" value="ECO:0007669"/>
    <property type="project" value="TreeGrafter"/>
</dbReference>
<dbReference type="RefSeq" id="WP_273131281.1">
    <property type="nucleotide sequence ID" value="NZ_VMRX01000001.1"/>
</dbReference>
<organism evidence="5 6">
    <name type="scientific">Marinobacter vinifirmus</name>
    <dbReference type="NCBI Taxonomy" id="355591"/>
    <lineage>
        <taxon>Bacteria</taxon>
        <taxon>Pseudomonadati</taxon>
        <taxon>Pseudomonadota</taxon>
        <taxon>Gammaproteobacteria</taxon>
        <taxon>Pseudomonadales</taxon>
        <taxon>Marinobacteraceae</taxon>
        <taxon>Marinobacter</taxon>
    </lineage>
</organism>
<reference evidence="5 6" key="1">
    <citation type="submission" date="2019-07" db="EMBL/GenBank/DDBJ databases">
        <title>The pathways for chlorine oxyanion respiration interact through the shared metabolite chlorate.</title>
        <authorList>
            <person name="Barnum T.P."/>
            <person name="Cheng Y."/>
            <person name="Hill K.A."/>
            <person name="Lucas L.N."/>
            <person name="Carlson H.K."/>
            <person name="Coates J.D."/>
        </authorList>
    </citation>
    <scope>NUCLEOTIDE SEQUENCE [LARGE SCALE GENOMIC DNA]</scope>
    <source>
        <strain evidence="5">UCB</strain>
    </source>
</reference>
<evidence type="ECO:0000313" key="5">
    <source>
        <dbReference type="EMBL" id="TVT36122.1"/>
    </source>
</evidence>
<dbReference type="AlphaFoldDB" id="A0A558BI00"/>
<dbReference type="Pfam" id="PF07804">
    <property type="entry name" value="HipA_C"/>
    <property type="match status" value="1"/>
</dbReference>
<keyword evidence="3" id="KW-0418">Kinase</keyword>
<evidence type="ECO:0000256" key="2">
    <source>
        <dbReference type="ARBA" id="ARBA00022679"/>
    </source>
</evidence>
<dbReference type="PANTHER" id="PTHR37419:SF6">
    <property type="entry name" value="KINASE HI_0665-RELATED"/>
    <property type="match status" value="1"/>
</dbReference>
<evidence type="ECO:0000259" key="4">
    <source>
        <dbReference type="Pfam" id="PF07804"/>
    </source>
</evidence>
<keyword evidence="2" id="KW-0808">Transferase</keyword>
<dbReference type="Gene3D" id="1.10.1070.20">
    <property type="match status" value="1"/>
</dbReference>
<dbReference type="Proteomes" id="UP000319142">
    <property type="component" value="Unassembled WGS sequence"/>
</dbReference>
<protein>
    <submittedName>
        <fullName evidence="5">HipA domain-containing protein</fullName>
    </submittedName>
</protein>
<comment type="caution">
    <text evidence="5">The sequence shown here is derived from an EMBL/GenBank/DDBJ whole genome shotgun (WGS) entry which is preliminary data.</text>
</comment>
<evidence type="ECO:0000313" key="6">
    <source>
        <dbReference type="Proteomes" id="UP000319142"/>
    </source>
</evidence>
<comment type="similarity">
    <text evidence="1">Belongs to the HipA Ser/Thr kinase family.</text>
</comment>
<dbReference type="InterPro" id="IPR012893">
    <property type="entry name" value="HipA-like_C"/>
</dbReference>